<dbReference type="Gene3D" id="3.40.50.11220">
    <property type="match status" value="1"/>
</dbReference>
<evidence type="ECO:0000313" key="3">
    <source>
        <dbReference type="EMBL" id="RGZ77517.1"/>
    </source>
</evidence>
<dbReference type="Proteomes" id="UP000286561">
    <property type="component" value="Unassembled WGS sequence"/>
</dbReference>
<gene>
    <name evidence="3" type="ORF">DW972_14400</name>
</gene>
<reference evidence="3 4" key="1">
    <citation type="submission" date="2018-08" db="EMBL/GenBank/DDBJ databases">
        <title>A genome reference for cultivated species of the human gut microbiota.</title>
        <authorList>
            <person name="Zou Y."/>
            <person name="Xue W."/>
            <person name="Luo G."/>
        </authorList>
    </citation>
    <scope>NUCLEOTIDE SEQUENCE [LARGE SCALE GENOMIC DNA]</scope>
    <source>
        <strain evidence="3 4">AM48-23BH</strain>
    </source>
</reference>
<dbReference type="PANTHER" id="PTHR37477:SF1">
    <property type="entry name" value="COBALT-PRECORRIN-5A HYDROLASE"/>
    <property type="match status" value="1"/>
</dbReference>
<feature type="transmembrane region" description="Helical" evidence="1">
    <location>
        <begin position="44"/>
        <end position="65"/>
    </location>
</feature>
<evidence type="ECO:0000313" key="4">
    <source>
        <dbReference type="Proteomes" id="UP000286561"/>
    </source>
</evidence>
<dbReference type="PANTHER" id="PTHR37477">
    <property type="entry name" value="COBALT-PRECORRIN-5A HYDROLASE"/>
    <property type="match status" value="1"/>
</dbReference>
<dbReference type="EMBL" id="QSEP01000158">
    <property type="protein sequence ID" value="RGZ77517.1"/>
    <property type="molecule type" value="Genomic_DNA"/>
</dbReference>
<comment type="caution">
    <text evidence="3">The sequence shown here is derived from an EMBL/GenBank/DDBJ whole genome shotgun (WGS) entry which is preliminary data.</text>
</comment>
<keyword evidence="1" id="KW-0812">Transmembrane</keyword>
<dbReference type="InterPro" id="IPR038029">
    <property type="entry name" value="GbiG_N_sf"/>
</dbReference>
<protein>
    <recommendedName>
        <fullName evidence="2">Cobalamin synthesis G N-terminal domain-containing protein</fullName>
    </recommendedName>
</protein>
<accession>A0A413PN76</accession>
<sequence>MNTAYFYLTDEGGKLAHKLAAAHPGDIYNKENFKENLRAGFGKYDFLVCIMATGIVVRILAPLIVHKTSDPAVVVLDRKGNMPSAYFPVTLAVQMILPVKWRPFLVARL</sequence>
<dbReference type="InterPro" id="IPR052553">
    <property type="entry name" value="CbiG_hydrolase"/>
</dbReference>
<proteinExistence type="predicted"/>
<dbReference type="Pfam" id="PF11760">
    <property type="entry name" value="CbiG_N"/>
    <property type="match status" value="1"/>
</dbReference>
<dbReference type="InterPro" id="IPR021744">
    <property type="entry name" value="CbiG_N"/>
</dbReference>
<keyword evidence="1" id="KW-0472">Membrane</keyword>
<feature type="domain" description="Cobalamin synthesis G N-terminal" evidence="2">
    <location>
        <begin position="37"/>
        <end position="81"/>
    </location>
</feature>
<dbReference type="AlphaFoldDB" id="A0A413PN76"/>
<evidence type="ECO:0000259" key="2">
    <source>
        <dbReference type="Pfam" id="PF11760"/>
    </source>
</evidence>
<name>A0A413PN76_9FIRM</name>
<evidence type="ECO:0000256" key="1">
    <source>
        <dbReference type="SAM" id="Phobius"/>
    </source>
</evidence>
<dbReference type="SUPFAM" id="SSF159672">
    <property type="entry name" value="CbiG N-terminal domain-like"/>
    <property type="match status" value="1"/>
</dbReference>
<keyword evidence="1" id="KW-1133">Transmembrane helix</keyword>
<feature type="transmembrane region" description="Helical" evidence="1">
    <location>
        <begin position="85"/>
        <end position="101"/>
    </location>
</feature>
<organism evidence="3 4">
    <name type="scientific">Anaerobutyricum hallii</name>
    <dbReference type="NCBI Taxonomy" id="39488"/>
    <lineage>
        <taxon>Bacteria</taxon>
        <taxon>Bacillati</taxon>
        <taxon>Bacillota</taxon>
        <taxon>Clostridia</taxon>
        <taxon>Lachnospirales</taxon>
        <taxon>Lachnospiraceae</taxon>
        <taxon>Anaerobutyricum</taxon>
    </lineage>
</organism>